<dbReference type="InterPro" id="IPR015422">
    <property type="entry name" value="PyrdxlP-dep_Trfase_small"/>
</dbReference>
<dbReference type="InterPro" id="IPR016454">
    <property type="entry name" value="Cysteine_dSase"/>
</dbReference>
<dbReference type="InterPro" id="IPR015424">
    <property type="entry name" value="PyrdxlP-dep_Trfase"/>
</dbReference>
<dbReference type="PANTHER" id="PTHR43586">
    <property type="entry name" value="CYSTEINE DESULFURASE"/>
    <property type="match status" value="1"/>
</dbReference>
<dbReference type="Gene3D" id="3.90.1150.10">
    <property type="entry name" value="Aspartate Aminotransferase, domain 1"/>
    <property type="match status" value="1"/>
</dbReference>
<comment type="catalytic activity">
    <reaction evidence="5">
        <text>(sulfur carrier)-H + L-cysteine = (sulfur carrier)-SH + L-alanine</text>
        <dbReference type="Rhea" id="RHEA:43892"/>
        <dbReference type="Rhea" id="RHEA-COMP:14737"/>
        <dbReference type="Rhea" id="RHEA-COMP:14739"/>
        <dbReference type="ChEBI" id="CHEBI:29917"/>
        <dbReference type="ChEBI" id="CHEBI:35235"/>
        <dbReference type="ChEBI" id="CHEBI:57972"/>
        <dbReference type="ChEBI" id="CHEBI:64428"/>
        <dbReference type="EC" id="2.8.1.7"/>
    </reaction>
</comment>
<evidence type="ECO:0000256" key="3">
    <source>
        <dbReference type="ARBA" id="ARBA00012239"/>
    </source>
</evidence>
<gene>
    <name evidence="7" type="ORF">COT79_02165</name>
</gene>
<dbReference type="SUPFAM" id="SSF53383">
    <property type="entry name" value="PLP-dependent transferases"/>
    <property type="match status" value="1"/>
</dbReference>
<comment type="similarity">
    <text evidence="2">Belongs to the class-V pyridoxal-phosphate-dependent aminotransferase family. Csd subfamily.</text>
</comment>
<evidence type="ECO:0000313" key="7">
    <source>
        <dbReference type="EMBL" id="PIS06882.1"/>
    </source>
</evidence>
<evidence type="ECO:0000256" key="2">
    <source>
        <dbReference type="ARBA" id="ARBA00010447"/>
    </source>
</evidence>
<dbReference type="EC" id="2.8.1.7" evidence="3"/>
<evidence type="ECO:0000259" key="6">
    <source>
        <dbReference type="Pfam" id="PF00266"/>
    </source>
</evidence>
<comment type="caution">
    <text evidence="7">The sequence shown here is derived from an EMBL/GenBank/DDBJ whole genome shotgun (WGS) entry which is preliminary data.</text>
</comment>
<evidence type="ECO:0000256" key="1">
    <source>
        <dbReference type="ARBA" id="ARBA00001933"/>
    </source>
</evidence>
<comment type="cofactor">
    <cofactor evidence="1">
        <name>pyridoxal 5'-phosphate</name>
        <dbReference type="ChEBI" id="CHEBI:597326"/>
    </cofactor>
</comment>
<name>A0A2M6R8J7_9BACT</name>
<sequence length="393" mass="42999">MLSKNDFPIFDTHPNLIYLDAAATAQIPTGVLEVVDKWYSSKNANVHRGLYSLSISATDTYERARHSISNFLHIKPTECVFVRNTTEGMNSIARAYAPFLKPNHSIIISELEHHSTLLVWRTIAKETGASFKIIPVHDGRIRLSDAKNVIDSKTSIVIISHVSNVFGATQPVKEIADYAHTFGATVVIDGAQAVAHMPVHPWELGADAYVFSGHKMYAPHGIGVVCITEKKLAQRLDHFLLGGEMVESVTADLYKLKSAPWRFEAGTPNASGAVGLGRAFELLHDDNNWKHLNKLSSALFRVIQQSGATLYSPQDGDIPLVSFNFNGIHPDTIALALSENDIAVRSGYLCAQPMTSKLNASGVVRASAGLWNTNEDIEKFGDALKKIANRSLS</sequence>
<proteinExistence type="inferred from homology"/>
<dbReference type="AlphaFoldDB" id="A0A2M6R8J7"/>
<dbReference type="PANTHER" id="PTHR43586:SF8">
    <property type="entry name" value="CYSTEINE DESULFURASE 1, CHLOROPLASTIC"/>
    <property type="match status" value="1"/>
</dbReference>
<protein>
    <recommendedName>
        <fullName evidence="3">cysteine desulfurase</fullName>
        <ecNumber evidence="3">2.8.1.7</ecNumber>
    </recommendedName>
</protein>
<dbReference type="GO" id="GO:0031071">
    <property type="term" value="F:cysteine desulfurase activity"/>
    <property type="evidence" value="ECO:0007669"/>
    <property type="project" value="UniProtKB-EC"/>
</dbReference>
<evidence type="ECO:0000256" key="4">
    <source>
        <dbReference type="ARBA" id="ARBA00022898"/>
    </source>
</evidence>
<dbReference type="InterPro" id="IPR015421">
    <property type="entry name" value="PyrdxlP-dep_Trfase_major"/>
</dbReference>
<evidence type="ECO:0000313" key="8">
    <source>
        <dbReference type="Proteomes" id="UP000231162"/>
    </source>
</evidence>
<keyword evidence="4" id="KW-0663">Pyridoxal phosphate</keyword>
<feature type="domain" description="Aminotransferase class V" evidence="6">
    <location>
        <begin position="17"/>
        <end position="380"/>
    </location>
</feature>
<dbReference type="Gene3D" id="3.40.640.10">
    <property type="entry name" value="Type I PLP-dependent aspartate aminotransferase-like (Major domain)"/>
    <property type="match status" value="1"/>
</dbReference>
<evidence type="ECO:0000256" key="5">
    <source>
        <dbReference type="ARBA" id="ARBA00050776"/>
    </source>
</evidence>
<organism evidence="7 8">
    <name type="scientific">Candidatus Berkelbacteria bacterium CG10_big_fil_rev_8_21_14_0_10_43_14</name>
    <dbReference type="NCBI Taxonomy" id="1974515"/>
    <lineage>
        <taxon>Bacteria</taxon>
        <taxon>Candidatus Berkelbacteria</taxon>
    </lineage>
</organism>
<dbReference type="Pfam" id="PF00266">
    <property type="entry name" value="Aminotran_5"/>
    <property type="match status" value="1"/>
</dbReference>
<dbReference type="PIRSF" id="PIRSF005572">
    <property type="entry name" value="NifS"/>
    <property type="match status" value="1"/>
</dbReference>
<accession>A0A2M6R8J7</accession>
<reference evidence="8" key="1">
    <citation type="submission" date="2017-09" db="EMBL/GenBank/DDBJ databases">
        <title>Depth-based differentiation of microbial function through sediment-hosted aquifers and enrichment of novel symbionts in the deep terrestrial subsurface.</title>
        <authorList>
            <person name="Probst A.J."/>
            <person name="Ladd B."/>
            <person name="Jarett J.K."/>
            <person name="Geller-Mcgrath D.E."/>
            <person name="Sieber C.M.K."/>
            <person name="Emerson J.B."/>
            <person name="Anantharaman K."/>
            <person name="Thomas B.C."/>
            <person name="Malmstrom R."/>
            <person name="Stieglmeier M."/>
            <person name="Klingl A."/>
            <person name="Woyke T."/>
            <person name="Ryan C.M."/>
            <person name="Banfield J.F."/>
        </authorList>
    </citation>
    <scope>NUCLEOTIDE SEQUENCE [LARGE SCALE GENOMIC DNA]</scope>
</reference>
<dbReference type="EMBL" id="PEZX01000030">
    <property type="protein sequence ID" value="PIS06882.1"/>
    <property type="molecule type" value="Genomic_DNA"/>
</dbReference>
<dbReference type="Proteomes" id="UP000231162">
    <property type="component" value="Unassembled WGS sequence"/>
</dbReference>
<dbReference type="InterPro" id="IPR000192">
    <property type="entry name" value="Aminotrans_V_dom"/>
</dbReference>